<feature type="compositionally biased region" description="Polar residues" evidence="1">
    <location>
        <begin position="125"/>
        <end position="134"/>
    </location>
</feature>
<feature type="compositionally biased region" description="Low complexity" evidence="1">
    <location>
        <begin position="47"/>
        <end position="57"/>
    </location>
</feature>
<dbReference type="EMBL" id="ML220122">
    <property type="protein sequence ID" value="TGZ80882.1"/>
    <property type="molecule type" value="Genomic_DNA"/>
</dbReference>
<gene>
    <name evidence="2" type="ORF">EX30DRAFT_43120</name>
</gene>
<feature type="compositionally biased region" description="Polar residues" evidence="1">
    <location>
        <begin position="23"/>
        <end position="36"/>
    </location>
</feature>
<organism evidence="2 3">
    <name type="scientific">Ascodesmis nigricans</name>
    <dbReference type="NCBI Taxonomy" id="341454"/>
    <lineage>
        <taxon>Eukaryota</taxon>
        <taxon>Fungi</taxon>
        <taxon>Dikarya</taxon>
        <taxon>Ascomycota</taxon>
        <taxon>Pezizomycotina</taxon>
        <taxon>Pezizomycetes</taxon>
        <taxon>Pezizales</taxon>
        <taxon>Ascodesmidaceae</taxon>
        <taxon>Ascodesmis</taxon>
    </lineage>
</organism>
<evidence type="ECO:0000313" key="3">
    <source>
        <dbReference type="Proteomes" id="UP000298138"/>
    </source>
</evidence>
<feature type="compositionally biased region" description="Basic and acidic residues" evidence="1">
    <location>
        <begin position="184"/>
        <end position="204"/>
    </location>
</feature>
<feature type="compositionally biased region" description="Polar residues" evidence="1">
    <location>
        <begin position="58"/>
        <end position="71"/>
    </location>
</feature>
<evidence type="ECO:0000313" key="2">
    <source>
        <dbReference type="EMBL" id="TGZ80882.1"/>
    </source>
</evidence>
<reference evidence="2 3" key="1">
    <citation type="submission" date="2019-04" db="EMBL/GenBank/DDBJ databases">
        <title>Comparative genomics and transcriptomics to analyze fruiting body development in filamentous ascomycetes.</title>
        <authorList>
            <consortium name="DOE Joint Genome Institute"/>
            <person name="Lutkenhaus R."/>
            <person name="Traeger S."/>
            <person name="Breuer J."/>
            <person name="Kuo A."/>
            <person name="Lipzen A."/>
            <person name="Pangilinan J."/>
            <person name="Dilworth D."/>
            <person name="Sandor L."/>
            <person name="Poggeler S."/>
            <person name="Barry K."/>
            <person name="Grigoriev I.V."/>
            <person name="Nowrousian M."/>
        </authorList>
    </citation>
    <scope>NUCLEOTIDE SEQUENCE [LARGE SCALE GENOMIC DNA]</scope>
    <source>
        <strain evidence="2 3">CBS 389.68</strain>
    </source>
</reference>
<feature type="compositionally biased region" description="Low complexity" evidence="1">
    <location>
        <begin position="172"/>
        <end position="183"/>
    </location>
</feature>
<proteinExistence type="predicted"/>
<evidence type="ECO:0000256" key="1">
    <source>
        <dbReference type="SAM" id="MobiDB-lite"/>
    </source>
</evidence>
<dbReference type="Proteomes" id="UP000298138">
    <property type="component" value="Unassembled WGS sequence"/>
</dbReference>
<dbReference type="InParanoid" id="A0A4S2MW59"/>
<feature type="compositionally biased region" description="Polar residues" evidence="1">
    <location>
        <begin position="223"/>
        <end position="232"/>
    </location>
</feature>
<feature type="region of interest" description="Disordered" evidence="1">
    <location>
        <begin position="336"/>
        <end position="385"/>
    </location>
</feature>
<keyword evidence="3" id="KW-1185">Reference proteome</keyword>
<accession>A0A4S2MW59</accession>
<dbReference type="AlphaFoldDB" id="A0A4S2MW59"/>
<feature type="region of interest" description="Disordered" evidence="1">
    <location>
        <begin position="283"/>
        <end position="305"/>
    </location>
</feature>
<name>A0A4S2MW59_9PEZI</name>
<protein>
    <submittedName>
        <fullName evidence="2">Uncharacterized protein</fullName>
    </submittedName>
</protein>
<feature type="region of interest" description="Disordered" evidence="1">
    <location>
        <begin position="1"/>
        <end position="262"/>
    </location>
</feature>
<feature type="compositionally biased region" description="Low complexity" evidence="1">
    <location>
        <begin position="77"/>
        <end position="90"/>
    </location>
</feature>
<feature type="compositionally biased region" description="Low complexity" evidence="1">
    <location>
        <begin position="146"/>
        <end position="158"/>
    </location>
</feature>
<sequence>MRHHHHPLSQHQASRPPAAIPRQYNQSEETLEQFATRTAMTMGGGSKTTSPTTPRPGNSTTLQSHTAQLSHLPTPPSSFNSTSSSVHSYSYEPHHRQGHGPSSNSTLTPKRVASLRASPVEQRQLLPQPSSTLRASHPPKQMADTPYLPRSPSLSPEPLCDELLFPTINFGSPRSSPHSSPRSSPERDLELHTSSRESSPESYRESPVPLPPSPKHPADATGCSRSRSSSPLDTLRPPQIPLPPDAEGVYGPMLSGRGRGRGSAASSVASFDMLASYGSIPASAAASDKKELEKMVQQQGMPPPVHHRTYPQFERHLGYVFKPNTGLAKEITPSFIGTYATPRDRRMSESRSMGPPPLPQGGSKRSQSDPAKRGTHSPVDSVSSLEFPFRRKREREVSEEPLQEEVDSSYELQKIKMEDTMASDPTVSEQSGIPSYCEEFERDRKVQQWQYENGTFFFCFFVLLSVFSESMAVPPDLFSFFFLSQLPL</sequence>